<dbReference type="EMBL" id="QJVJ01000004">
    <property type="protein sequence ID" value="PYI55038.1"/>
    <property type="molecule type" value="Genomic_DNA"/>
</dbReference>
<organism evidence="6 7">
    <name type="scientific">Paenibacillus flagellatus</name>
    <dbReference type="NCBI Taxonomy" id="2211139"/>
    <lineage>
        <taxon>Bacteria</taxon>
        <taxon>Bacillati</taxon>
        <taxon>Bacillota</taxon>
        <taxon>Bacilli</taxon>
        <taxon>Bacillales</taxon>
        <taxon>Paenibacillaceae</taxon>
        <taxon>Paenibacillus</taxon>
    </lineage>
</organism>
<accession>A0A2V5K6X1</accession>
<gene>
    <name evidence="6" type="ORF">DLM86_10885</name>
</gene>
<dbReference type="GO" id="GO:0004788">
    <property type="term" value="F:thiamine diphosphokinase activity"/>
    <property type="evidence" value="ECO:0007669"/>
    <property type="project" value="InterPro"/>
</dbReference>
<keyword evidence="4" id="KW-0067">ATP-binding</keyword>
<dbReference type="GO" id="GO:0016301">
    <property type="term" value="F:kinase activity"/>
    <property type="evidence" value="ECO:0007669"/>
    <property type="project" value="UniProtKB-KW"/>
</dbReference>
<evidence type="ECO:0000256" key="3">
    <source>
        <dbReference type="ARBA" id="ARBA00022777"/>
    </source>
</evidence>
<dbReference type="GO" id="GO:0009229">
    <property type="term" value="P:thiamine diphosphate biosynthetic process"/>
    <property type="evidence" value="ECO:0007669"/>
    <property type="project" value="InterPro"/>
</dbReference>
<evidence type="ECO:0000313" key="6">
    <source>
        <dbReference type="EMBL" id="PYI55038.1"/>
    </source>
</evidence>
<feature type="domain" description="Thiamin pyrophosphokinase catalytic" evidence="5">
    <location>
        <begin position="192"/>
        <end position="230"/>
    </location>
</feature>
<keyword evidence="7" id="KW-1185">Reference proteome</keyword>
<dbReference type="InterPro" id="IPR047795">
    <property type="entry name" value="Put_SteA-like"/>
</dbReference>
<reference evidence="6 7" key="1">
    <citation type="submission" date="2018-05" db="EMBL/GenBank/DDBJ databases">
        <title>Paenibacillus flagellatus sp. nov., isolated from selenium mineral soil.</title>
        <authorList>
            <person name="Dai X."/>
        </authorList>
    </citation>
    <scope>NUCLEOTIDE SEQUENCE [LARGE SCALE GENOMIC DNA]</scope>
    <source>
        <strain evidence="6 7">DXL2</strain>
    </source>
</reference>
<keyword evidence="1" id="KW-0808">Transferase</keyword>
<name>A0A2V5K6X1_9BACL</name>
<comment type="caution">
    <text evidence="6">The sequence shown here is derived from an EMBL/GenBank/DDBJ whole genome shotgun (WGS) entry which is preliminary data.</text>
</comment>
<evidence type="ECO:0000313" key="7">
    <source>
        <dbReference type="Proteomes" id="UP000247476"/>
    </source>
</evidence>
<keyword evidence="3" id="KW-0418">Kinase</keyword>
<protein>
    <recommendedName>
        <fullName evidence="5">Thiamin pyrophosphokinase catalytic domain-containing protein</fullName>
    </recommendedName>
</protein>
<dbReference type="InterPro" id="IPR036759">
    <property type="entry name" value="TPK_catalytic_sf"/>
</dbReference>
<evidence type="ECO:0000256" key="1">
    <source>
        <dbReference type="ARBA" id="ARBA00022679"/>
    </source>
</evidence>
<dbReference type="Proteomes" id="UP000247476">
    <property type="component" value="Unassembled WGS sequence"/>
</dbReference>
<dbReference type="Pfam" id="PF04263">
    <property type="entry name" value="TPK_catalytic"/>
    <property type="match status" value="1"/>
</dbReference>
<keyword evidence="2" id="KW-0547">Nucleotide-binding</keyword>
<dbReference type="SUPFAM" id="SSF63999">
    <property type="entry name" value="Thiamin pyrophosphokinase, catalytic domain"/>
    <property type="match status" value="1"/>
</dbReference>
<proteinExistence type="predicted"/>
<sequence>MAAVAIEGTVRSDVNTKRLLRSLQPGEIALIRHEDLDDAAAEGLLQAGAKAVVNAAKTLTGSFPHDGPMCLLRAGVPIYEIADAHFETIPDGTVVSIRDGLLVGRHIVIPCAAFTYERMADRLSAAERNYPDALFDFAHNTIKFAERELASLLAPVAMPELRKPVKHRPVLIVSRGRGYKDDLAALRDYIAEARPVLFGVDGGADALLEQGLRPDVIIGDMDSVSDEALRCGAQLLVHAYADGRAPGMDRIAELGLYADAVAVPGTSEDAAMRIAYGHHAERIVIVGGHVHPIDFMEKGRGGMASTLLVRMLLGDKLVDARGAGLWLQPRKRLLHRVPERANVAEGGRGG</sequence>
<evidence type="ECO:0000256" key="4">
    <source>
        <dbReference type="ARBA" id="ARBA00022840"/>
    </source>
</evidence>
<dbReference type="NCBIfam" id="NF040608">
    <property type="entry name" value="division_SteA"/>
    <property type="match status" value="1"/>
</dbReference>
<evidence type="ECO:0000256" key="2">
    <source>
        <dbReference type="ARBA" id="ARBA00022741"/>
    </source>
</evidence>
<dbReference type="Gene3D" id="3.40.50.10240">
    <property type="entry name" value="Thiamin pyrophosphokinase, catalytic domain"/>
    <property type="match status" value="1"/>
</dbReference>
<dbReference type="AlphaFoldDB" id="A0A2V5K6X1"/>
<dbReference type="GO" id="GO:0005524">
    <property type="term" value="F:ATP binding"/>
    <property type="evidence" value="ECO:0007669"/>
    <property type="project" value="UniProtKB-KW"/>
</dbReference>
<dbReference type="InterPro" id="IPR007371">
    <property type="entry name" value="TPK_catalytic"/>
</dbReference>
<evidence type="ECO:0000259" key="5">
    <source>
        <dbReference type="Pfam" id="PF04263"/>
    </source>
</evidence>